<dbReference type="PROSITE" id="PS50011">
    <property type="entry name" value="PROTEIN_KINASE_DOM"/>
    <property type="match status" value="1"/>
</dbReference>
<proteinExistence type="predicted"/>
<reference evidence="2 3" key="1">
    <citation type="submission" date="2014-06" db="EMBL/GenBank/DDBJ databases">
        <title>Evolutionary Origins and Diversification of the Mycorrhizal Mutualists.</title>
        <authorList>
            <consortium name="DOE Joint Genome Institute"/>
            <consortium name="Mycorrhizal Genomics Consortium"/>
            <person name="Kohler A."/>
            <person name="Kuo A."/>
            <person name="Nagy L.G."/>
            <person name="Floudas D."/>
            <person name="Copeland A."/>
            <person name="Barry K.W."/>
            <person name="Cichocki N."/>
            <person name="Veneault-Fourrey C."/>
            <person name="LaButti K."/>
            <person name="Lindquist E.A."/>
            <person name="Lipzen A."/>
            <person name="Lundell T."/>
            <person name="Morin E."/>
            <person name="Murat C."/>
            <person name="Riley R."/>
            <person name="Ohm R."/>
            <person name="Sun H."/>
            <person name="Tunlid A."/>
            <person name="Henrissat B."/>
            <person name="Grigoriev I.V."/>
            <person name="Hibbett D.S."/>
            <person name="Martin F."/>
        </authorList>
    </citation>
    <scope>NUCLEOTIDE SEQUENCE [LARGE SCALE GENOMIC DNA]</scope>
    <source>
        <strain evidence="2 3">SS14</strain>
    </source>
</reference>
<dbReference type="AlphaFoldDB" id="A0A0C9TJV1"/>
<dbReference type="OrthoDB" id="5987198at2759"/>
<evidence type="ECO:0000259" key="1">
    <source>
        <dbReference type="PROSITE" id="PS50011"/>
    </source>
</evidence>
<protein>
    <recommendedName>
        <fullName evidence="1">Protein kinase domain-containing protein</fullName>
    </recommendedName>
</protein>
<feature type="domain" description="Protein kinase" evidence="1">
    <location>
        <begin position="44"/>
        <end position="360"/>
    </location>
</feature>
<dbReference type="GO" id="GO:0044773">
    <property type="term" value="P:mitotic DNA damage checkpoint signaling"/>
    <property type="evidence" value="ECO:0007669"/>
    <property type="project" value="TreeGrafter"/>
</dbReference>
<accession>A0A0C9TJV1</accession>
<dbReference type="InterPro" id="IPR000719">
    <property type="entry name" value="Prot_kinase_dom"/>
</dbReference>
<gene>
    <name evidence="2" type="ORF">M422DRAFT_36760</name>
</gene>
<dbReference type="EMBL" id="KN837272">
    <property type="protein sequence ID" value="KIJ29913.1"/>
    <property type="molecule type" value="Genomic_DNA"/>
</dbReference>
<dbReference type="Pfam" id="PF00069">
    <property type="entry name" value="Pkinase"/>
    <property type="match status" value="1"/>
</dbReference>
<dbReference type="PANTHER" id="PTHR44167:SF30">
    <property type="entry name" value="PHOSPHORYLASE KINASE"/>
    <property type="match status" value="1"/>
</dbReference>
<dbReference type="Proteomes" id="UP000054279">
    <property type="component" value="Unassembled WGS sequence"/>
</dbReference>
<dbReference type="HOGENOM" id="CLU_044121_2_1_1"/>
<dbReference type="GO" id="GO:0005524">
    <property type="term" value="F:ATP binding"/>
    <property type="evidence" value="ECO:0007669"/>
    <property type="project" value="InterPro"/>
</dbReference>
<dbReference type="PANTHER" id="PTHR44167">
    <property type="entry name" value="OVARIAN-SPECIFIC SERINE/THREONINE-PROTEIN KINASE LOK-RELATED"/>
    <property type="match status" value="1"/>
</dbReference>
<name>A0A0C9TJV1_SPHS4</name>
<keyword evidence="3" id="KW-1185">Reference proteome</keyword>
<dbReference type="SUPFAM" id="SSF56112">
    <property type="entry name" value="Protein kinase-like (PK-like)"/>
    <property type="match status" value="1"/>
</dbReference>
<evidence type="ECO:0000313" key="2">
    <source>
        <dbReference type="EMBL" id="KIJ29913.1"/>
    </source>
</evidence>
<dbReference type="Gene3D" id="1.10.510.10">
    <property type="entry name" value="Transferase(Phosphotransferase) domain 1"/>
    <property type="match status" value="1"/>
</dbReference>
<dbReference type="GO" id="GO:0004674">
    <property type="term" value="F:protein serine/threonine kinase activity"/>
    <property type="evidence" value="ECO:0007669"/>
    <property type="project" value="TreeGrafter"/>
</dbReference>
<dbReference type="InterPro" id="IPR011009">
    <property type="entry name" value="Kinase-like_dom_sf"/>
</dbReference>
<organism evidence="2 3">
    <name type="scientific">Sphaerobolus stellatus (strain SS14)</name>
    <dbReference type="NCBI Taxonomy" id="990650"/>
    <lineage>
        <taxon>Eukaryota</taxon>
        <taxon>Fungi</taxon>
        <taxon>Dikarya</taxon>
        <taxon>Basidiomycota</taxon>
        <taxon>Agaricomycotina</taxon>
        <taxon>Agaricomycetes</taxon>
        <taxon>Phallomycetidae</taxon>
        <taxon>Geastrales</taxon>
        <taxon>Sphaerobolaceae</taxon>
        <taxon>Sphaerobolus</taxon>
    </lineage>
</organism>
<dbReference type="SMART" id="SM00220">
    <property type="entry name" value="S_TKc"/>
    <property type="match status" value="1"/>
</dbReference>
<sequence length="391" mass="45989">MTTEQEYYTKLTTAVQVYVSDVDELSPSERFWNESYEWLESKGYRLRPRYRPGWKANWTKSWNKYEDSLIPRRPLMDATRISDGKMVIMKRLWSPTHDHEIEFNRKFSSGALATDPFNHSNYILDLLEVPGYVGLFLMVMPFMRSYNNPRFLTIGESMDFFQQLFEGIAFLHRQNIAHRDIHHGNVLMDASDIYPEGFHPIAQDLTRDFKGAAKHYSRTEHPPRYYLIDLGLSRHYDPANGPPLDWPVLGGNKTVPEFEGEGYKQLHDPFPTDIYYAGQLIREHFLRGLYDFHFIYDIVVQMVDPVPSERPNIEQVLSQLVELRASLTSRELRTRALERKELVTYMAPLRLYRAMSHSLRTLRYRFHKLPPIPSKTTEVDSREENVEVNSS</sequence>
<evidence type="ECO:0000313" key="3">
    <source>
        <dbReference type="Proteomes" id="UP000054279"/>
    </source>
</evidence>
<dbReference type="GO" id="GO:0005634">
    <property type="term" value="C:nucleus"/>
    <property type="evidence" value="ECO:0007669"/>
    <property type="project" value="TreeGrafter"/>
</dbReference>